<evidence type="ECO:0000259" key="8">
    <source>
        <dbReference type="PROSITE" id="PS51161"/>
    </source>
</evidence>
<dbReference type="AlphaFoldDB" id="A0A6C0D0M8"/>
<dbReference type="InterPro" id="IPR000788">
    <property type="entry name" value="RNR_lg_C"/>
</dbReference>
<dbReference type="NCBIfam" id="TIGR02506">
    <property type="entry name" value="NrdE_NrdA"/>
    <property type="match status" value="1"/>
</dbReference>
<organism evidence="9">
    <name type="scientific">viral metagenome</name>
    <dbReference type="NCBI Taxonomy" id="1070528"/>
    <lineage>
        <taxon>unclassified sequences</taxon>
        <taxon>metagenomes</taxon>
        <taxon>organismal metagenomes</taxon>
    </lineage>
</organism>
<accession>A0A6C0D0M8</accession>
<evidence type="ECO:0000256" key="4">
    <source>
        <dbReference type="ARBA" id="ARBA00022741"/>
    </source>
</evidence>
<proteinExistence type="inferred from homology"/>
<evidence type="ECO:0000256" key="1">
    <source>
        <dbReference type="ARBA" id="ARBA00010406"/>
    </source>
</evidence>
<feature type="domain" description="ATP-cone" evidence="8">
    <location>
        <begin position="1"/>
        <end position="92"/>
    </location>
</feature>
<dbReference type="SUPFAM" id="SSF51998">
    <property type="entry name" value="PFL-like glycyl radical enzymes"/>
    <property type="match status" value="1"/>
</dbReference>
<dbReference type="UniPathway" id="UPA00326"/>
<dbReference type="Pfam" id="PF03477">
    <property type="entry name" value="ATP-cone"/>
    <property type="match status" value="1"/>
</dbReference>
<evidence type="ECO:0000256" key="6">
    <source>
        <dbReference type="ARBA" id="ARBA00023002"/>
    </source>
</evidence>
<dbReference type="Pfam" id="PF02867">
    <property type="entry name" value="Ribonuc_red_lgC"/>
    <property type="match status" value="1"/>
</dbReference>
<name>A0A6C0D0M8_9ZZZZ</name>
<dbReference type="EC" id="1.17.4.1" evidence="2"/>
<dbReference type="PANTHER" id="PTHR11573:SF6">
    <property type="entry name" value="RIBONUCLEOSIDE-DIPHOSPHATE REDUCTASE LARGE SUBUNIT"/>
    <property type="match status" value="1"/>
</dbReference>
<dbReference type="InterPro" id="IPR005144">
    <property type="entry name" value="ATP-cone_dom"/>
</dbReference>
<evidence type="ECO:0000256" key="3">
    <source>
        <dbReference type="ARBA" id="ARBA00022533"/>
    </source>
</evidence>
<keyword evidence="4" id="KW-0547">Nucleotide-binding</keyword>
<dbReference type="InterPro" id="IPR039718">
    <property type="entry name" value="Rrm1"/>
</dbReference>
<dbReference type="SUPFAM" id="SSF48168">
    <property type="entry name" value="R1 subunit of ribonucleotide reductase, N-terminal domain"/>
    <property type="match status" value="1"/>
</dbReference>
<dbReference type="PANTHER" id="PTHR11573">
    <property type="entry name" value="RIBONUCLEOSIDE-DIPHOSPHATE REDUCTASE LARGE CHAIN"/>
    <property type="match status" value="1"/>
</dbReference>
<reference evidence="9" key="1">
    <citation type="journal article" date="2020" name="Nature">
        <title>Giant virus diversity and host interactions through global metagenomics.</title>
        <authorList>
            <person name="Schulz F."/>
            <person name="Roux S."/>
            <person name="Paez-Espino D."/>
            <person name="Jungbluth S."/>
            <person name="Walsh D.A."/>
            <person name="Denef V.J."/>
            <person name="McMahon K.D."/>
            <person name="Konstantinidis K.T."/>
            <person name="Eloe-Fadrosh E.A."/>
            <person name="Kyrpides N.C."/>
            <person name="Woyke T."/>
        </authorList>
    </citation>
    <scope>NUCLEOTIDE SEQUENCE</scope>
    <source>
        <strain evidence="9">GVMAG-M-3300023174-102</strain>
    </source>
</reference>
<dbReference type="PRINTS" id="PR01183">
    <property type="entry name" value="RIBORDTASEM1"/>
</dbReference>
<evidence type="ECO:0000256" key="2">
    <source>
        <dbReference type="ARBA" id="ARBA00012274"/>
    </source>
</evidence>
<dbReference type="GO" id="GO:0005524">
    <property type="term" value="F:ATP binding"/>
    <property type="evidence" value="ECO:0007669"/>
    <property type="project" value="UniProtKB-KW"/>
</dbReference>
<dbReference type="CDD" id="cd01679">
    <property type="entry name" value="RNR_I"/>
    <property type="match status" value="1"/>
</dbReference>
<keyword evidence="6" id="KW-0560">Oxidoreductase</keyword>
<dbReference type="Pfam" id="PF00317">
    <property type="entry name" value="Ribonuc_red_lgN"/>
    <property type="match status" value="1"/>
</dbReference>
<evidence type="ECO:0000256" key="7">
    <source>
        <dbReference type="ARBA" id="ARBA00023116"/>
    </source>
</evidence>
<sequence length="792" mass="90645">MKVVNRNNIEEKVSFDKIIDRLTPLSNGLDPLYIDPIKIAQETIKNMFNGITTEQLDVLSADICSAKISEHPDFNVMATRISVNRLHKNTDSDYCSVVCELYNLKLVSTDFYNFVVTHAVKLQDMLVYERDYLFDIFGLKTLERSYLLKNKLDKNVKIVERPQHMFMRVAIQIHGLSVEDVTDTERLDNIKKTYDLTSTLYFTHATPTLFNAGTKTPQLSSCYLLSMDDNIENIFKVVGDIGKISKWAGGIGVHLSSIRSKNSLIRGTNGTSDGIIPLCKVLETVGRYINQGGKRNGSIAVYLEPWHGDIYEFIELRKNTGDENLRARDLFLALWVCDLFMTRVQTDEMWSLFCPDKCPKLNDTYGSEFEELYLKYENEKRYIRQVKAADLWRHILESQIETGMPYMCYKDHVNRKSNQQNIGVIKSSNLCSEIMEVSNTEETAVCNLGSICLQRFVENGEYNFAKLREVTSILTKNLNKVIDVNFYPIPETNFSNMKNRPIGVGVQGLADTFCLLKIPYDSAEALVLNRKIFEHIYYASLQASMEISMKDGYYGSFPDSPFSRGQLQWDMWNINPKSLSTELDWNTLKANIIKYGTRNSLLTTCMPTASTSQIMSSNECFEPFTSNIYVRKTLAGEYVVVNKYLVKDLLEANLWNKEIYNEILYFNGSIQKIDNIPKNIKELYKTAYEIKQKVLVDLSISRGPFIDQSQSLNIFMDVPDFSRLSSSHFYAWNNGLKTGLYYLRTSAAVDAIKFGIDAEILKKIKIKYTEQKPCPYRKKGAPIPEGCEVCSS</sequence>
<comment type="similarity">
    <text evidence="1">Belongs to the ribonucleoside diphosphate reductase large chain family.</text>
</comment>
<dbReference type="GO" id="GO:0005971">
    <property type="term" value="C:ribonucleoside-diphosphate reductase complex"/>
    <property type="evidence" value="ECO:0007669"/>
    <property type="project" value="TreeGrafter"/>
</dbReference>
<dbReference type="InterPro" id="IPR008926">
    <property type="entry name" value="RNR_R1-su_N"/>
</dbReference>
<protein>
    <recommendedName>
        <fullName evidence="2">ribonucleoside-diphosphate reductase</fullName>
        <ecNumber evidence="2">1.17.4.1</ecNumber>
    </recommendedName>
</protein>
<evidence type="ECO:0000313" key="9">
    <source>
        <dbReference type="EMBL" id="QHT09790.1"/>
    </source>
</evidence>
<dbReference type="InterPro" id="IPR013509">
    <property type="entry name" value="RNR_lsu_N"/>
</dbReference>
<dbReference type="GO" id="GO:0009263">
    <property type="term" value="P:deoxyribonucleotide biosynthetic process"/>
    <property type="evidence" value="ECO:0007669"/>
    <property type="project" value="UniProtKB-KW"/>
</dbReference>
<keyword evidence="5" id="KW-0067">ATP-binding</keyword>
<dbReference type="PROSITE" id="PS51161">
    <property type="entry name" value="ATP_CONE"/>
    <property type="match status" value="1"/>
</dbReference>
<dbReference type="InterPro" id="IPR013346">
    <property type="entry name" value="NrdE_NrdA_C"/>
</dbReference>
<evidence type="ECO:0000256" key="5">
    <source>
        <dbReference type="ARBA" id="ARBA00022840"/>
    </source>
</evidence>
<keyword evidence="7" id="KW-0215">Deoxyribonucleotide synthesis</keyword>
<dbReference type="GO" id="GO:0004748">
    <property type="term" value="F:ribonucleoside-diphosphate reductase activity, thioredoxin disulfide as acceptor"/>
    <property type="evidence" value="ECO:0007669"/>
    <property type="project" value="UniProtKB-EC"/>
</dbReference>
<dbReference type="EMBL" id="MN739515">
    <property type="protein sequence ID" value="QHT09790.1"/>
    <property type="molecule type" value="Genomic_DNA"/>
</dbReference>
<keyword evidence="3" id="KW-0021">Allosteric enzyme</keyword>
<dbReference type="Gene3D" id="3.20.70.20">
    <property type="match status" value="1"/>
</dbReference>